<protein>
    <submittedName>
        <fullName evidence="1">Uncharacterized protein</fullName>
    </submittedName>
</protein>
<dbReference type="Gene3D" id="2.60.120.620">
    <property type="entry name" value="q2cbj1_9rhob like domain"/>
    <property type="match status" value="1"/>
</dbReference>
<dbReference type="EMBL" id="CAJNIZ010043916">
    <property type="protein sequence ID" value="CAE7672744.1"/>
    <property type="molecule type" value="Genomic_DNA"/>
</dbReference>
<keyword evidence="2" id="KW-1185">Reference proteome</keyword>
<proteinExistence type="predicted"/>
<dbReference type="Gene3D" id="1.25.40.10">
    <property type="entry name" value="Tetratricopeptide repeat domain"/>
    <property type="match status" value="1"/>
</dbReference>
<comment type="caution">
    <text evidence="1">The sequence shown here is derived from an EMBL/GenBank/DDBJ whole genome shotgun (WGS) entry which is preliminary data.</text>
</comment>
<name>A0A812WHZ6_SYMPI</name>
<organism evidence="1 2">
    <name type="scientific">Symbiodinium pilosum</name>
    <name type="common">Dinoflagellate</name>
    <dbReference type="NCBI Taxonomy" id="2952"/>
    <lineage>
        <taxon>Eukaryota</taxon>
        <taxon>Sar</taxon>
        <taxon>Alveolata</taxon>
        <taxon>Dinophyceae</taxon>
        <taxon>Suessiales</taxon>
        <taxon>Symbiodiniaceae</taxon>
        <taxon>Symbiodinium</taxon>
    </lineage>
</organism>
<evidence type="ECO:0000313" key="1">
    <source>
        <dbReference type="EMBL" id="CAE7672744.1"/>
    </source>
</evidence>
<sequence>MGRVAAALSKLLKTSLHESLETVRRNRLLLPHVRALTSREEVRNLASSEPVMLGTLLRCAADFYVHEQRDQANAKHFLDLADTVLELPQDRAEMSDAVLELVVRLKGLRCVFHENLQNDLLQAERYLALAQEMCPREWLLQADLLHLAGNLEMRRGRLQEARNCMTAGLNMKQKHDKHFNQASLAYSKHGLGNVLAMLGERDLADLNYQDAIAGKVSCYGKEDHLDVARSQLRCVQNLLQEKISGDQRLAASQMMANIVRVFERDLDEDQYEMKNAKSLQCSKEMHGFVASPAPTPPRTSFLLLAPFIHPRPLGGPEERFYGKRSSIPPDMLAFMKAFEPATQFREDFQAQFSASFKHQADQFAKDGLLILPLTLEQVCNIGGAGMTRPWRKTFTATSHAGVKLSSSVQASVADPYLLALLKSVAGGNIQLSHFRAATTYPGEDVLFRAWKWHRDGGKEPEWKLMVLLDDVAPGGNEMHYLKGSMRPWKGSRQKDANFSMEDALHIASGSSQGLPAITRCFGRAGTVILFAGQGLHRATHSIVAQRRVVTFRFKRKIPDLARIYPMDVVQPKRLSGCGTLARSILTRSGEPDQLRVTNEEREWIDQRSAQIRAVQSEQDTTPQETQSLLADYREMKTLSDLKPRVCKPELAELHKQLLDIFTVDMNYDLDLPVRQNNLDVGRDLLRVSFRYYYQSSDQLQDLVLNFRAWTVAGQYEMACYDTLRTLADRLHLWLAEFGSQPAQLKQQAEACRRLTIDVGQAMEHLDDIQDFRTVLCFLYLLHDHARRIFPGSPDWIAVGQRVLLSTYCCVVLLDDLAHAEVSQKASFVDGIAACTRQYLFRARTRRTKPKPCSKFNRQIQIAAAGGS</sequence>
<dbReference type="InterPro" id="IPR011990">
    <property type="entry name" value="TPR-like_helical_dom_sf"/>
</dbReference>
<dbReference type="OrthoDB" id="412752at2759"/>
<accession>A0A812WHZ6</accession>
<dbReference type="Proteomes" id="UP000649617">
    <property type="component" value="Unassembled WGS sequence"/>
</dbReference>
<dbReference type="SUPFAM" id="SSF51197">
    <property type="entry name" value="Clavaminate synthase-like"/>
    <property type="match status" value="1"/>
</dbReference>
<reference evidence="1" key="1">
    <citation type="submission" date="2021-02" db="EMBL/GenBank/DDBJ databases">
        <authorList>
            <person name="Dougan E. K."/>
            <person name="Rhodes N."/>
            <person name="Thang M."/>
            <person name="Chan C."/>
        </authorList>
    </citation>
    <scope>NUCLEOTIDE SEQUENCE</scope>
</reference>
<evidence type="ECO:0000313" key="2">
    <source>
        <dbReference type="Proteomes" id="UP000649617"/>
    </source>
</evidence>
<gene>
    <name evidence="1" type="ORF">SPIL2461_LOCUS18587</name>
</gene>
<dbReference type="SUPFAM" id="SSF48452">
    <property type="entry name" value="TPR-like"/>
    <property type="match status" value="1"/>
</dbReference>
<dbReference type="AlphaFoldDB" id="A0A812WHZ6"/>